<dbReference type="PANTHER" id="PTHR34836:SF9">
    <property type="entry name" value="RECEPTOR LIGAND BINDING REGION DOMAIN-CONTAINING PROTEIN"/>
    <property type="match status" value="1"/>
</dbReference>
<dbReference type="SUPFAM" id="SSF53822">
    <property type="entry name" value="Periplasmic binding protein-like I"/>
    <property type="match status" value="1"/>
</dbReference>
<dbReference type="FunFam" id="3.40.50.2300:FF:000188">
    <property type="entry name" value="Glutamate receptor"/>
    <property type="match status" value="1"/>
</dbReference>
<dbReference type="InterPro" id="IPR015683">
    <property type="entry name" value="Ionotropic_Glu_rcpt"/>
</dbReference>
<keyword evidence="4" id="KW-0472">Membrane</keyword>
<evidence type="ECO:0000256" key="4">
    <source>
        <dbReference type="ARBA" id="ARBA00023136"/>
    </source>
</evidence>
<evidence type="ECO:0000256" key="1">
    <source>
        <dbReference type="ARBA" id="ARBA00004370"/>
    </source>
</evidence>
<proteinExistence type="predicted"/>
<dbReference type="Pfam" id="PF01094">
    <property type="entry name" value="ANF_receptor"/>
    <property type="match status" value="1"/>
</dbReference>
<accession>A0A8D7A865</accession>
<dbReference type="PANTHER" id="PTHR34836">
    <property type="entry name" value="OS06G0188250 PROTEIN"/>
    <property type="match status" value="1"/>
</dbReference>
<comment type="subcellular location">
    <subcellularLocation>
        <location evidence="1">Membrane</location>
    </subcellularLocation>
</comment>
<gene>
    <name evidence="6" type="ORF">GSMUA_143450.1</name>
</gene>
<keyword evidence="3" id="KW-1133">Transmembrane helix</keyword>
<dbReference type="EMBL" id="HG996469">
    <property type="protein sequence ID" value="CAG1844550.1"/>
    <property type="molecule type" value="Genomic_DNA"/>
</dbReference>
<dbReference type="AlphaFoldDB" id="A0A8D7A865"/>
<organism evidence="6">
    <name type="scientific">Musa acuminata subsp. malaccensis</name>
    <name type="common">Wild banana</name>
    <name type="synonym">Musa malaccensis</name>
    <dbReference type="NCBI Taxonomy" id="214687"/>
    <lineage>
        <taxon>Eukaryota</taxon>
        <taxon>Viridiplantae</taxon>
        <taxon>Streptophyta</taxon>
        <taxon>Embryophyta</taxon>
        <taxon>Tracheophyta</taxon>
        <taxon>Spermatophyta</taxon>
        <taxon>Magnoliopsida</taxon>
        <taxon>Liliopsida</taxon>
        <taxon>Zingiberales</taxon>
        <taxon>Musaceae</taxon>
        <taxon>Musa</taxon>
    </lineage>
</organism>
<dbReference type="Gene3D" id="3.40.50.2300">
    <property type="match status" value="2"/>
</dbReference>
<evidence type="ECO:0000313" key="6">
    <source>
        <dbReference type="EMBL" id="CAG1844550.1"/>
    </source>
</evidence>
<dbReference type="InterPro" id="IPR028082">
    <property type="entry name" value="Peripla_BP_I"/>
</dbReference>
<evidence type="ECO:0000256" key="2">
    <source>
        <dbReference type="ARBA" id="ARBA00022692"/>
    </source>
</evidence>
<name>A0A8D7A865_MUSAM</name>
<sequence length="323" mass="35614">MPFVVQMSYPATGEVRCLAAIIRSFNWRRVIVIYEKDIYGSSSGVLALFSDALRDSGSQIDYHIAFPPLRTVSNATDMIRRTLTGIPRQLSKVFVLIRSSLELTVELFEQANDMGMMAKDHVWIVNDDVTALLDSTLTPSFISSYMQGVIGISTYFNTTTSSYHAFSSDFRRRFKQEYELKGEHLFEPGRHAVGAYDAVHAIANAAAAIATKAETGSVTTLQGILSTNFTGLSGFIEFTRDGLLPEWRGHSTFLVVNVVGKSYKDIGFWSEGHGFFENEADISRPGGVVDVLRPVFWPGDTDKIPGGWGTLKIGIPNATSFPS</sequence>
<evidence type="ECO:0000259" key="5">
    <source>
        <dbReference type="Pfam" id="PF01094"/>
    </source>
</evidence>
<evidence type="ECO:0000256" key="3">
    <source>
        <dbReference type="ARBA" id="ARBA00022989"/>
    </source>
</evidence>
<feature type="domain" description="Receptor ligand binding region" evidence="5">
    <location>
        <begin position="2"/>
        <end position="245"/>
    </location>
</feature>
<keyword evidence="2" id="KW-0812">Transmembrane</keyword>
<dbReference type="InterPro" id="IPR001828">
    <property type="entry name" value="ANF_lig-bd_rcpt"/>
</dbReference>
<dbReference type="GO" id="GO:0016020">
    <property type="term" value="C:membrane"/>
    <property type="evidence" value="ECO:0007669"/>
    <property type="project" value="UniProtKB-SubCell"/>
</dbReference>
<reference evidence="6" key="1">
    <citation type="submission" date="2021-03" db="EMBL/GenBank/DDBJ databases">
        <authorList>
            <consortium name="Genoscope - CEA"/>
            <person name="William W."/>
        </authorList>
    </citation>
    <scope>NUCLEOTIDE SEQUENCE</scope>
    <source>
        <strain evidence="6">Doubled-haploid Pahang</strain>
    </source>
</reference>
<protein>
    <submittedName>
        <fullName evidence="6">(wild Malaysian banana) hypothetical protein</fullName>
    </submittedName>
</protein>